<evidence type="ECO:0000256" key="13">
    <source>
        <dbReference type="ARBA" id="ARBA00023002"/>
    </source>
</evidence>
<keyword evidence="12 17" id="KW-0573">Peptidoglycan synthesis</keyword>
<name>A0ABM7WK49_9ACTN</name>
<gene>
    <name evidence="17" type="primary">murB</name>
    <name evidence="19" type="ORF">CE91St30_20710</name>
</gene>
<comment type="cofactor">
    <cofactor evidence="1 17">
        <name>FAD</name>
        <dbReference type="ChEBI" id="CHEBI:57692"/>
    </cofactor>
</comment>
<evidence type="ECO:0000259" key="18">
    <source>
        <dbReference type="PROSITE" id="PS51387"/>
    </source>
</evidence>
<protein>
    <recommendedName>
        <fullName evidence="17">UDP-N-acetylenolpyruvoylglucosamine reductase</fullName>
        <ecNumber evidence="17">1.3.1.98</ecNumber>
    </recommendedName>
    <alternativeName>
        <fullName evidence="17">UDP-N-acetylmuramate dehydrogenase</fullName>
    </alternativeName>
</protein>
<evidence type="ECO:0000256" key="4">
    <source>
        <dbReference type="ARBA" id="ARBA00004752"/>
    </source>
</evidence>
<accession>A0ABM7WK49</accession>
<dbReference type="EC" id="1.3.1.98" evidence="17"/>
<dbReference type="InterPro" id="IPR036318">
    <property type="entry name" value="FAD-bd_PCMH-like_sf"/>
</dbReference>
<dbReference type="InterPro" id="IPR016166">
    <property type="entry name" value="FAD-bd_PCMH"/>
</dbReference>
<keyword evidence="15 17" id="KW-0961">Cell wall biogenesis/degradation</keyword>
<dbReference type="InterPro" id="IPR011601">
    <property type="entry name" value="MurB_C"/>
</dbReference>
<feature type="active site" description="Proton donor" evidence="17">
    <location>
        <position position="231"/>
    </location>
</feature>
<evidence type="ECO:0000256" key="7">
    <source>
        <dbReference type="ARBA" id="ARBA00022618"/>
    </source>
</evidence>
<dbReference type="NCBIfam" id="NF010480">
    <property type="entry name" value="PRK13905.1"/>
    <property type="match status" value="1"/>
</dbReference>
<evidence type="ECO:0000256" key="12">
    <source>
        <dbReference type="ARBA" id="ARBA00022984"/>
    </source>
</evidence>
<evidence type="ECO:0000313" key="20">
    <source>
        <dbReference type="Proteomes" id="UP001320544"/>
    </source>
</evidence>
<dbReference type="PROSITE" id="PS51387">
    <property type="entry name" value="FAD_PCMH"/>
    <property type="match status" value="1"/>
</dbReference>
<keyword evidence="9 17" id="KW-0274">FAD</keyword>
<dbReference type="HAMAP" id="MF_00037">
    <property type="entry name" value="MurB"/>
    <property type="match status" value="1"/>
</dbReference>
<dbReference type="Pfam" id="PF02873">
    <property type="entry name" value="MurB_C"/>
    <property type="match status" value="1"/>
</dbReference>
<dbReference type="InterPro" id="IPR016167">
    <property type="entry name" value="FAD-bd_PCMH_sub1"/>
</dbReference>
<dbReference type="Gene3D" id="3.30.43.10">
    <property type="entry name" value="Uridine Diphospho-n-acetylenolpyruvylglucosamine Reductase, domain 2"/>
    <property type="match status" value="1"/>
</dbReference>
<comment type="subcellular location">
    <subcellularLocation>
        <location evidence="3 17">Cytoplasm</location>
    </subcellularLocation>
</comment>
<evidence type="ECO:0000256" key="10">
    <source>
        <dbReference type="ARBA" id="ARBA00022857"/>
    </source>
</evidence>
<comment type="function">
    <text evidence="2 17">Cell wall formation.</text>
</comment>
<keyword evidence="14 17" id="KW-0131">Cell cycle</keyword>
<evidence type="ECO:0000256" key="1">
    <source>
        <dbReference type="ARBA" id="ARBA00001974"/>
    </source>
</evidence>
<keyword evidence="10 17" id="KW-0521">NADP</keyword>
<dbReference type="PANTHER" id="PTHR21071:SF4">
    <property type="entry name" value="UDP-N-ACETYLENOLPYRUVOYLGLUCOSAMINE REDUCTASE"/>
    <property type="match status" value="1"/>
</dbReference>
<feature type="active site" evidence="17">
    <location>
        <position position="301"/>
    </location>
</feature>
<dbReference type="SUPFAM" id="SSF56194">
    <property type="entry name" value="Uridine diphospho-N-Acetylenolpyruvylglucosamine reductase, MurB, C-terminal domain"/>
    <property type="match status" value="1"/>
</dbReference>
<keyword evidence="8 17" id="KW-0285">Flavoprotein</keyword>
<dbReference type="InterPro" id="IPR006094">
    <property type="entry name" value="Oxid_FAD_bind_N"/>
</dbReference>
<comment type="catalytic activity">
    <reaction evidence="16 17">
        <text>UDP-N-acetyl-alpha-D-muramate + NADP(+) = UDP-N-acetyl-3-O-(1-carboxyvinyl)-alpha-D-glucosamine + NADPH + H(+)</text>
        <dbReference type="Rhea" id="RHEA:12248"/>
        <dbReference type="ChEBI" id="CHEBI:15378"/>
        <dbReference type="ChEBI" id="CHEBI:57783"/>
        <dbReference type="ChEBI" id="CHEBI:58349"/>
        <dbReference type="ChEBI" id="CHEBI:68483"/>
        <dbReference type="ChEBI" id="CHEBI:70757"/>
        <dbReference type="EC" id="1.3.1.98"/>
    </reaction>
</comment>
<dbReference type="SUPFAM" id="SSF56176">
    <property type="entry name" value="FAD-binding/transporter-associated domain-like"/>
    <property type="match status" value="1"/>
</dbReference>
<organism evidence="19 20">
    <name type="scientific">Raoultibacter timonensis</name>
    <dbReference type="NCBI Taxonomy" id="1907662"/>
    <lineage>
        <taxon>Bacteria</taxon>
        <taxon>Bacillati</taxon>
        <taxon>Actinomycetota</taxon>
        <taxon>Coriobacteriia</taxon>
        <taxon>Eggerthellales</taxon>
        <taxon>Eggerthellaceae</taxon>
        <taxon>Raoultibacter</taxon>
    </lineage>
</organism>
<comment type="similarity">
    <text evidence="5 17">Belongs to the MurB family.</text>
</comment>
<keyword evidence="13 17" id="KW-0560">Oxidoreductase</keyword>
<feature type="active site" evidence="17">
    <location>
        <position position="182"/>
    </location>
</feature>
<keyword evidence="6 17" id="KW-0963">Cytoplasm</keyword>
<evidence type="ECO:0000256" key="15">
    <source>
        <dbReference type="ARBA" id="ARBA00023316"/>
    </source>
</evidence>
<evidence type="ECO:0000256" key="3">
    <source>
        <dbReference type="ARBA" id="ARBA00004496"/>
    </source>
</evidence>
<evidence type="ECO:0000256" key="11">
    <source>
        <dbReference type="ARBA" id="ARBA00022960"/>
    </source>
</evidence>
<dbReference type="NCBIfam" id="TIGR00179">
    <property type="entry name" value="murB"/>
    <property type="match status" value="1"/>
</dbReference>
<sequence>MTARHTSALEALLVDQSFDGDIYPGEPLARHTSYRIGGPARFYVCASSLSALSQLVKTCEASGVEWLVMGKGSNLLVSDEGFDGVVVTLGSDFKTCRFDEERSSFAVGAGVPLSSVVQDAFKRGLAGLEFAVGTPGTIGGAVRMNAGSRDEWIGSRIVSVTTLSTSCGLKRYAGTDIAWGYRTCSLPADEIVLECELSVQSALPSFIRGKMEAALAKRKKSQPLNQPSCGSVFKNPEGHSAGALIEEAGLKGVRTGGAQISEKHANFIVNVDNATARDVMELIELARTKVKEAYGIELQPEVRFLGFS</sequence>
<dbReference type="InterPro" id="IPR036635">
    <property type="entry name" value="MurB_C_sf"/>
</dbReference>
<dbReference type="InterPro" id="IPR003170">
    <property type="entry name" value="MurB"/>
</dbReference>
<dbReference type="Gene3D" id="3.30.465.10">
    <property type="match status" value="1"/>
</dbReference>
<evidence type="ECO:0000313" key="19">
    <source>
        <dbReference type="EMBL" id="BDE96738.1"/>
    </source>
</evidence>
<evidence type="ECO:0000256" key="5">
    <source>
        <dbReference type="ARBA" id="ARBA00010485"/>
    </source>
</evidence>
<evidence type="ECO:0000256" key="9">
    <source>
        <dbReference type="ARBA" id="ARBA00022827"/>
    </source>
</evidence>
<evidence type="ECO:0000256" key="16">
    <source>
        <dbReference type="ARBA" id="ARBA00048914"/>
    </source>
</evidence>
<dbReference type="Pfam" id="PF01565">
    <property type="entry name" value="FAD_binding_4"/>
    <property type="match status" value="1"/>
</dbReference>
<evidence type="ECO:0000256" key="6">
    <source>
        <dbReference type="ARBA" id="ARBA00022490"/>
    </source>
</evidence>
<dbReference type="Gene3D" id="3.90.78.10">
    <property type="entry name" value="UDP-N-acetylenolpyruvoylglucosamine reductase, C-terminal domain"/>
    <property type="match status" value="1"/>
</dbReference>
<feature type="domain" description="FAD-binding PCMH-type" evidence="18">
    <location>
        <begin position="35"/>
        <end position="202"/>
    </location>
</feature>
<dbReference type="EMBL" id="AP025564">
    <property type="protein sequence ID" value="BDE96738.1"/>
    <property type="molecule type" value="Genomic_DNA"/>
</dbReference>
<comment type="pathway">
    <text evidence="4 17">Cell wall biogenesis; peptidoglycan biosynthesis.</text>
</comment>
<evidence type="ECO:0000256" key="14">
    <source>
        <dbReference type="ARBA" id="ARBA00023306"/>
    </source>
</evidence>
<evidence type="ECO:0000256" key="17">
    <source>
        <dbReference type="HAMAP-Rule" id="MF_00037"/>
    </source>
</evidence>
<keyword evidence="20" id="KW-1185">Reference proteome</keyword>
<dbReference type="PANTHER" id="PTHR21071">
    <property type="entry name" value="UDP-N-ACETYLENOLPYRUVOYLGLUCOSAMINE REDUCTASE"/>
    <property type="match status" value="1"/>
</dbReference>
<evidence type="ECO:0000256" key="8">
    <source>
        <dbReference type="ARBA" id="ARBA00022630"/>
    </source>
</evidence>
<keyword evidence="11 17" id="KW-0133">Cell shape</keyword>
<proteinExistence type="inferred from homology"/>
<dbReference type="InterPro" id="IPR016169">
    <property type="entry name" value="FAD-bd_PCMH_sub2"/>
</dbReference>
<dbReference type="RefSeq" id="WP_244385944.1">
    <property type="nucleotide sequence ID" value="NZ_AP025564.1"/>
</dbReference>
<keyword evidence="7 17" id="KW-0132">Cell division</keyword>
<reference evidence="19 20" key="1">
    <citation type="submission" date="2022-01" db="EMBL/GenBank/DDBJ databases">
        <title>Novel bile acid biosynthetic pathways are enriched in the microbiome of centenarians.</title>
        <authorList>
            <person name="Sato Y."/>
            <person name="Atarashi K."/>
            <person name="Plichta R.D."/>
            <person name="Arai Y."/>
            <person name="Sasajima S."/>
            <person name="Kearney M.S."/>
            <person name="Suda W."/>
            <person name="Takeshita K."/>
            <person name="Sasaki T."/>
            <person name="Okamoto S."/>
            <person name="Skelly N.A."/>
            <person name="Okamura Y."/>
            <person name="Vlamakis H."/>
            <person name="Li Y."/>
            <person name="Tanoue T."/>
            <person name="Takei H."/>
            <person name="Nittono H."/>
            <person name="Narushima S."/>
            <person name="Irie J."/>
            <person name="Itoh H."/>
            <person name="Moriya K."/>
            <person name="Sugiura Y."/>
            <person name="Suematsu M."/>
            <person name="Moritoki N."/>
            <person name="Shibata S."/>
            <person name="Littman R.D."/>
            <person name="Fischbach A.M."/>
            <person name="Uwamino Y."/>
            <person name="Inoue T."/>
            <person name="Honda A."/>
            <person name="Hattori M."/>
            <person name="Murai T."/>
            <person name="Xavier J.R."/>
            <person name="Hirose N."/>
            <person name="Honda K."/>
        </authorList>
    </citation>
    <scope>NUCLEOTIDE SEQUENCE [LARGE SCALE GENOMIC DNA]</scope>
    <source>
        <strain evidence="19 20">CE91-St30</strain>
    </source>
</reference>
<dbReference type="Proteomes" id="UP001320544">
    <property type="component" value="Chromosome"/>
</dbReference>
<evidence type="ECO:0000256" key="2">
    <source>
        <dbReference type="ARBA" id="ARBA00003921"/>
    </source>
</evidence>